<proteinExistence type="inferred from homology"/>
<evidence type="ECO:0000259" key="9">
    <source>
        <dbReference type="PROSITE" id="PS50885"/>
    </source>
</evidence>
<dbReference type="Pfam" id="PF00672">
    <property type="entry name" value="HAMP"/>
    <property type="match status" value="1"/>
</dbReference>
<gene>
    <name evidence="10" type="ORF">BJ095_11914</name>
</gene>
<dbReference type="CDD" id="cd06225">
    <property type="entry name" value="HAMP"/>
    <property type="match status" value="1"/>
</dbReference>
<accession>A0A318TMP8</accession>
<dbReference type="EMBL" id="QJTJ01000019">
    <property type="protein sequence ID" value="PYF05140.1"/>
    <property type="molecule type" value="Genomic_DNA"/>
</dbReference>
<keyword evidence="7" id="KW-1133">Transmembrane helix</keyword>
<feature type="domain" description="Methyl-accepting transducer" evidence="8">
    <location>
        <begin position="280"/>
        <end position="551"/>
    </location>
</feature>
<comment type="caution">
    <text evidence="10">The sequence shown here is derived from an EMBL/GenBank/DDBJ whole genome shotgun (WGS) entry which is preliminary data.</text>
</comment>
<comment type="subcellular location">
    <subcellularLocation>
        <location evidence="1">Cell membrane</location>
    </subcellularLocation>
</comment>
<dbReference type="GO" id="GO:0007165">
    <property type="term" value="P:signal transduction"/>
    <property type="evidence" value="ECO:0007669"/>
    <property type="project" value="UniProtKB-KW"/>
</dbReference>
<dbReference type="RefSeq" id="WP_107935849.1">
    <property type="nucleotide sequence ID" value="NZ_CP085009.1"/>
</dbReference>
<keyword evidence="3 7" id="KW-0472">Membrane</keyword>
<feature type="transmembrane region" description="Helical" evidence="7">
    <location>
        <begin position="12"/>
        <end position="37"/>
    </location>
</feature>
<dbReference type="AlphaFoldDB" id="A0A318TMP8"/>
<evidence type="ECO:0000313" key="10">
    <source>
        <dbReference type="EMBL" id="PYF05140.1"/>
    </source>
</evidence>
<dbReference type="SMART" id="SM00304">
    <property type="entry name" value="HAMP"/>
    <property type="match status" value="1"/>
</dbReference>
<evidence type="ECO:0000256" key="2">
    <source>
        <dbReference type="ARBA" id="ARBA00022475"/>
    </source>
</evidence>
<evidence type="ECO:0000256" key="1">
    <source>
        <dbReference type="ARBA" id="ARBA00004236"/>
    </source>
</evidence>
<feature type="transmembrane region" description="Helical" evidence="7">
    <location>
        <begin position="180"/>
        <end position="206"/>
    </location>
</feature>
<dbReference type="PROSITE" id="PS50111">
    <property type="entry name" value="CHEMOTAXIS_TRANSDUC_2"/>
    <property type="match status" value="1"/>
</dbReference>
<protein>
    <submittedName>
        <fullName evidence="10">Methyl-accepting chemotaxis protein</fullName>
    </submittedName>
</protein>
<evidence type="ECO:0000256" key="4">
    <source>
        <dbReference type="ARBA" id="ARBA00023224"/>
    </source>
</evidence>
<evidence type="ECO:0000256" key="7">
    <source>
        <dbReference type="SAM" id="Phobius"/>
    </source>
</evidence>
<evidence type="ECO:0000256" key="6">
    <source>
        <dbReference type="PROSITE-ProRule" id="PRU00284"/>
    </source>
</evidence>
<dbReference type="Pfam" id="PF00015">
    <property type="entry name" value="MCPsignal"/>
    <property type="match status" value="1"/>
</dbReference>
<comment type="similarity">
    <text evidence="5">Belongs to the methyl-accepting chemotaxis (MCP) protein family.</text>
</comment>
<dbReference type="CDD" id="cd11386">
    <property type="entry name" value="MCP_signal"/>
    <property type="match status" value="1"/>
</dbReference>
<evidence type="ECO:0000313" key="11">
    <source>
        <dbReference type="Proteomes" id="UP000247416"/>
    </source>
</evidence>
<keyword evidence="11" id="KW-1185">Reference proteome</keyword>
<dbReference type="Proteomes" id="UP000247416">
    <property type="component" value="Unassembled WGS sequence"/>
</dbReference>
<feature type="domain" description="HAMP" evidence="9">
    <location>
        <begin position="208"/>
        <end position="261"/>
    </location>
</feature>
<dbReference type="PANTHER" id="PTHR32089:SF112">
    <property type="entry name" value="LYSOZYME-LIKE PROTEIN-RELATED"/>
    <property type="match status" value="1"/>
</dbReference>
<organism evidence="10 11">
    <name type="scientific">Ureibacillus chungkukjangi</name>
    <dbReference type="NCBI Taxonomy" id="1202712"/>
    <lineage>
        <taxon>Bacteria</taxon>
        <taxon>Bacillati</taxon>
        <taxon>Bacillota</taxon>
        <taxon>Bacilli</taxon>
        <taxon>Bacillales</taxon>
        <taxon>Caryophanaceae</taxon>
        <taxon>Ureibacillus</taxon>
    </lineage>
</organism>
<dbReference type="Gene3D" id="1.10.287.950">
    <property type="entry name" value="Methyl-accepting chemotaxis protein"/>
    <property type="match status" value="1"/>
</dbReference>
<dbReference type="PROSITE" id="PS50885">
    <property type="entry name" value="HAMP"/>
    <property type="match status" value="1"/>
</dbReference>
<keyword evidence="7" id="KW-0812">Transmembrane</keyword>
<sequence length="566" mass="61874">MKFLSKFKHSILMKYIMSFIIPIAIFSICFSAILYFFSQSIVNNHVLGQFERNLELLVQEAQREIDPAVVEAADSGDKETYQELLNTLNHYADKYESVELAYVLTENSGKSYIVAVNGDDLYGTEYALTDEMRKTLSQGTTEISDIYEDEYGVHKSISAPIAGTNMIVGIDLDASFIQKLYSTILMIAIVISLIFIIIGAIIAFVVSKKIINPLILIKNYVNRVANGDLSVSDLNIKGKDEIAQLSDGIQSMVQNLNQLIASISHSGDQVAATSQELMAGAEQTSQSINQITEAIQEVTSGMDNQASNIETMNDSVTNISGSMQQINDNLSLVADNSQNTTVIAENGSKIIDEAVEKVHFTYKTIQETSDVVNRLSDYTKEISEIVSIITEITDQTNLLALNASIEAARAGEHGKGFAVVAEEVRKLADQSKDAANHIRNKIELIKDEANNAVKSMAVGYDTLKDSVSSFEHVGVDFGNILDSVNSVNNQIVEINREIGAMNKGIHHISTSMNDLSAISTQTSGNIQNVAASSEEQSATMEEITSSANVLSQMAENLNEAVKKFRL</sequence>
<dbReference type="SUPFAM" id="SSF58104">
    <property type="entry name" value="Methyl-accepting chemotaxis protein (MCP) signaling domain"/>
    <property type="match status" value="1"/>
</dbReference>
<dbReference type="InterPro" id="IPR003660">
    <property type="entry name" value="HAMP_dom"/>
</dbReference>
<keyword evidence="2" id="KW-1003">Cell membrane</keyword>
<dbReference type="SMART" id="SM00283">
    <property type="entry name" value="MA"/>
    <property type="match status" value="1"/>
</dbReference>
<evidence type="ECO:0000256" key="3">
    <source>
        <dbReference type="ARBA" id="ARBA00023136"/>
    </source>
</evidence>
<dbReference type="Gene3D" id="6.10.340.10">
    <property type="match status" value="1"/>
</dbReference>
<keyword evidence="4 6" id="KW-0807">Transducer</keyword>
<dbReference type="GO" id="GO:0005886">
    <property type="term" value="C:plasma membrane"/>
    <property type="evidence" value="ECO:0007669"/>
    <property type="project" value="UniProtKB-SubCell"/>
</dbReference>
<reference evidence="10 11" key="1">
    <citation type="submission" date="2018-06" db="EMBL/GenBank/DDBJ databases">
        <title>Genomic Encyclopedia of Archaeal and Bacterial Type Strains, Phase II (KMG-II): from individual species to whole genera.</title>
        <authorList>
            <person name="Goeker M."/>
        </authorList>
    </citation>
    <scope>NUCLEOTIDE SEQUENCE [LARGE SCALE GENOMIC DNA]</scope>
    <source>
        <strain evidence="10 11">KACC 16626</strain>
    </source>
</reference>
<name>A0A318TMP8_9BACL</name>
<dbReference type="PANTHER" id="PTHR32089">
    <property type="entry name" value="METHYL-ACCEPTING CHEMOTAXIS PROTEIN MCPB"/>
    <property type="match status" value="1"/>
</dbReference>
<evidence type="ECO:0000256" key="5">
    <source>
        <dbReference type="ARBA" id="ARBA00029447"/>
    </source>
</evidence>
<evidence type="ECO:0000259" key="8">
    <source>
        <dbReference type="PROSITE" id="PS50111"/>
    </source>
</evidence>
<dbReference type="InterPro" id="IPR004089">
    <property type="entry name" value="MCPsignal_dom"/>
</dbReference>
<dbReference type="OrthoDB" id="369835at2"/>